<dbReference type="InterPro" id="IPR007627">
    <property type="entry name" value="RNA_pol_sigma70_r2"/>
</dbReference>
<feature type="region of interest" description="Disordered" evidence="5">
    <location>
        <begin position="91"/>
        <end position="113"/>
    </location>
</feature>
<feature type="compositionally biased region" description="Low complexity" evidence="5">
    <location>
        <begin position="295"/>
        <end position="307"/>
    </location>
</feature>
<dbReference type="Gene3D" id="1.10.10.10">
    <property type="entry name" value="Winged helix-like DNA-binding domain superfamily/Winged helix DNA-binding domain"/>
    <property type="match status" value="1"/>
</dbReference>
<dbReference type="Pfam" id="PF04542">
    <property type="entry name" value="Sigma70_r2"/>
    <property type="match status" value="1"/>
</dbReference>
<dbReference type="SUPFAM" id="SSF88946">
    <property type="entry name" value="Sigma2 domain of RNA polymerase sigma factors"/>
    <property type="match status" value="1"/>
</dbReference>
<keyword evidence="4" id="KW-0804">Transcription</keyword>
<dbReference type="Proteomes" id="UP000646749">
    <property type="component" value="Unassembled WGS sequence"/>
</dbReference>
<keyword evidence="2" id="KW-0805">Transcription regulation</keyword>
<evidence type="ECO:0000256" key="4">
    <source>
        <dbReference type="ARBA" id="ARBA00023163"/>
    </source>
</evidence>
<dbReference type="InterPro" id="IPR013325">
    <property type="entry name" value="RNA_pol_sigma_r2"/>
</dbReference>
<keyword evidence="8" id="KW-1185">Reference proteome</keyword>
<evidence type="ECO:0000256" key="1">
    <source>
        <dbReference type="ARBA" id="ARBA00010641"/>
    </source>
</evidence>
<feature type="compositionally biased region" description="Gly residues" evidence="5">
    <location>
        <begin position="308"/>
        <end position="321"/>
    </location>
</feature>
<feature type="compositionally biased region" description="Pro residues" evidence="5">
    <location>
        <begin position="572"/>
        <end position="583"/>
    </location>
</feature>
<comment type="similarity">
    <text evidence="1">Belongs to the sigma-70 factor family. ECF subfamily.</text>
</comment>
<feature type="region of interest" description="Disordered" evidence="5">
    <location>
        <begin position="269"/>
        <end position="453"/>
    </location>
</feature>
<evidence type="ECO:0000256" key="5">
    <source>
        <dbReference type="SAM" id="MobiDB-lite"/>
    </source>
</evidence>
<feature type="compositionally biased region" description="Low complexity" evidence="5">
    <location>
        <begin position="322"/>
        <end position="337"/>
    </location>
</feature>
<dbReference type="InterPro" id="IPR013324">
    <property type="entry name" value="RNA_pol_sigma_r3/r4-like"/>
</dbReference>
<feature type="compositionally biased region" description="Pro residues" evidence="5">
    <location>
        <begin position="499"/>
        <end position="509"/>
    </location>
</feature>
<dbReference type="PANTHER" id="PTHR43133:SF51">
    <property type="entry name" value="RNA POLYMERASE SIGMA FACTOR"/>
    <property type="match status" value="1"/>
</dbReference>
<feature type="domain" description="RNA polymerase sigma-70 region 2" evidence="6">
    <location>
        <begin position="26"/>
        <end position="93"/>
    </location>
</feature>
<dbReference type="InterPro" id="IPR014284">
    <property type="entry name" value="RNA_pol_sigma-70_dom"/>
</dbReference>
<dbReference type="PANTHER" id="PTHR43133">
    <property type="entry name" value="RNA POLYMERASE ECF-TYPE SIGMA FACTO"/>
    <property type="match status" value="1"/>
</dbReference>
<dbReference type="EMBL" id="BONW01000028">
    <property type="protein sequence ID" value="GIG90523.1"/>
    <property type="molecule type" value="Genomic_DNA"/>
</dbReference>
<dbReference type="Gene3D" id="1.10.1740.10">
    <property type="match status" value="1"/>
</dbReference>
<comment type="caution">
    <text evidence="7">The sequence shown here is derived from an EMBL/GenBank/DDBJ whole genome shotgun (WGS) entry which is preliminary data.</text>
</comment>
<feature type="compositionally biased region" description="Low complexity" evidence="5">
    <location>
        <begin position="529"/>
        <end position="556"/>
    </location>
</feature>
<dbReference type="RefSeq" id="WP_203868937.1">
    <property type="nucleotide sequence ID" value="NZ_BONW01000028.1"/>
</dbReference>
<evidence type="ECO:0000256" key="2">
    <source>
        <dbReference type="ARBA" id="ARBA00023015"/>
    </source>
</evidence>
<evidence type="ECO:0000313" key="7">
    <source>
        <dbReference type="EMBL" id="GIG90523.1"/>
    </source>
</evidence>
<dbReference type="InterPro" id="IPR036388">
    <property type="entry name" value="WH-like_DNA-bd_sf"/>
</dbReference>
<feature type="region of interest" description="Disordered" evidence="5">
    <location>
        <begin position="482"/>
        <end position="587"/>
    </location>
</feature>
<dbReference type="NCBIfam" id="TIGR02937">
    <property type="entry name" value="sigma70-ECF"/>
    <property type="match status" value="1"/>
</dbReference>
<dbReference type="SUPFAM" id="SSF88659">
    <property type="entry name" value="Sigma3 and sigma4 domains of RNA polymerase sigma factors"/>
    <property type="match status" value="1"/>
</dbReference>
<proteinExistence type="inferred from homology"/>
<keyword evidence="3" id="KW-0731">Sigma factor</keyword>
<protein>
    <recommendedName>
        <fullName evidence="6">RNA polymerase sigma-70 region 2 domain-containing protein</fullName>
    </recommendedName>
</protein>
<feature type="compositionally biased region" description="Basic and acidic residues" evidence="5">
    <location>
        <begin position="352"/>
        <end position="373"/>
    </location>
</feature>
<accession>A0ABQ4E743</accession>
<feature type="compositionally biased region" description="Low complexity" evidence="5">
    <location>
        <begin position="510"/>
        <end position="522"/>
    </location>
</feature>
<evidence type="ECO:0000313" key="8">
    <source>
        <dbReference type="Proteomes" id="UP000646749"/>
    </source>
</evidence>
<dbReference type="CDD" id="cd06171">
    <property type="entry name" value="Sigma70_r4"/>
    <property type="match status" value="1"/>
</dbReference>
<organism evidence="7 8">
    <name type="scientific">Plantactinospora endophytica</name>
    <dbReference type="NCBI Taxonomy" id="673535"/>
    <lineage>
        <taxon>Bacteria</taxon>
        <taxon>Bacillati</taxon>
        <taxon>Actinomycetota</taxon>
        <taxon>Actinomycetes</taxon>
        <taxon>Micromonosporales</taxon>
        <taxon>Micromonosporaceae</taxon>
        <taxon>Plantactinospora</taxon>
    </lineage>
</organism>
<dbReference type="InterPro" id="IPR039425">
    <property type="entry name" value="RNA_pol_sigma-70-like"/>
</dbReference>
<gene>
    <name evidence="7" type="ORF">Pen02_54590</name>
</gene>
<name>A0ABQ4E743_9ACTN</name>
<feature type="compositionally biased region" description="Low complexity" evidence="5">
    <location>
        <begin position="377"/>
        <end position="388"/>
    </location>
</feature>
<evidence type="ECO:0000256" key="3">
    <source>
        <dbReference type="ARBA" id="ARBA00023082"/>
    </source>
</evidence>
<sequence>MDTAAPDDRTLVEAMRRGDRAGLEGLYRRYADRLYTYARAMLRDQEAAADALHDAFLLAGQRIDQLRDPDRLRPWLYAIVRAECLRQLRERSRSSPLDEADEPVADTADPGTGVNADQVRDLVHLATAALNPGDREVVHLAIRHDLSAVDIGAALGVPTNHAHARLSRARSQLERALGALLVARSGAQDCPELADVLDGWQGRLTPTLRKRVSRHIDGCASCGLLRREQLNPAALLSAYTAPAFLVVAEPVWSRLAEAGATDAVVDADGGTADAVDDPADADGGTADAVDDPADAIDVPAGRPDGTGHATGDGATGGGAGPGPSTAAPPAGSTSPADVAVALEPAPGSGHEPSQKSEDKPGKESGDEPGKESGDGPSQESGNESGQESLDAPGKASREGASAGPQGAGARSGDGSSPGSADRSTARPALGAAASTAAPHPVRATSGVASRGRRRRRLAATAGLLVVLAVGIWAFGPDRPTAEEAAATSGVPVERSGPPAGGPSLPPPATPAAGPAARPASTADPVGTDGPSVAPGTPGVVAGSAGPAADSAGSVAPPEMPAAPKPAASRPTAPRPTAPRPTAPRPTAGPQLAIAFTVTASAHVRCGQDTYSLVVQATASAAIRAAELRWTPAGAAASSRAMTVDGSAARVTVGQLRASTLTWTVRATASDGRTAQTPTYRLTNPCVRPG</sequence>
<feature type="compositionally biased region" description="Low complexity" evidence="5">
    <location>
        <begin position="425"/>
        <end position="449"/>
    </location>
</feature>
<evidence type="ECO:0000259" key="6">
    <source>
        <dbReference type="Pfam" id="PF04542"/>
    </source>
</evidence>
<reference evidence="7 8" key="1">
    <citation type="submission" date="2021-01" db="EMBL/GenBank/DDBJ databases">
        <title>Whole genome shotgun sequence of Plantactinospora endophytica NBRC 110450.</title>
        <authorList>
            <person name="Komaki H."/>
            <person name="Tamura T."/>
        </authorList>
    </citation>
    <scope>NUCLEOTIDE SEQUENCE [LARGE SCALE GENOMIC DNA]</scope>
    <source>
        <strain evidence="7 8">NBRC 110450</strain>
    </source>
</reference>